<feature type="transmembrane region" description="Helical" evidence="8">
    <location>
        <begin position="510"/>
        <end position="533"/>
    </location>
</feature>
<feature type="transmembrane region" description="Helical" evidence="8">
    <location>
        <begin position="246"/>
        <end position="268"/>
    </location>
</feature>
<keyword evidence="5" id="KW-0573">Peptidoglycan synthesis</keyword>
<keyword evidence="2" id="KW-1003">Cell membrane</keyword>
<feature type="transmembrane region" description="Helical" evidence="8">
    <location>
        <begin position="84"/>
        <end position="104"/>
    </location>
</feature>
<dbReference type="Proteomes" id="UP000297951">
    <property type="component" value="Unassembled WGS sequence"/>
</dbReference>
<dbReference type="PANTHER" id="PTHR47019">
    <property type="entry name" value="LIPID II FLIPPASE MURJ"/>
    <property type="match status" value="1"/>
</dbReference>
<protein>
    <submittedName>
        <fullName evidence="9">Murein biosynthesis integral membrane protein MurJ</fullName>
    </submittedName>
</protein>
<dbReference type="PANTHER" id="PTHR47019:SF1">
    <property type="entry name" value="LIPID II FLIPPASE MURJ"/>
    <property type="match status" value="1"/>
</dbReference>
<dbReference type="InterPro" id="IPR004268">
    <property type="entry name" value="MurJ"/>
</dbReference>
<comment type="caution">
    <text evidence="9">The sequence shown here is derived from an EMBL/GenBank/DDBJ whole genome shotgun (WGS) entry which is preliminary data.</text>
</comment>
<keyword evidence="7 8" id="KW-0472">Membrane</keyword>
<feature type="transmembrane region" description="Helical" evidence="8">
    <location>
        <begin position="201"/>
        <end position="225"/>
    </location>
</feature>
<dbReference type="EMBL" id="SPQC01000004">
    <property type="protein sequence ID" value="TFU23895.1"/>
    <property type="molecule type" value="Genomic_DNA"/>
</dbReference>
<dbReference type="AlphaFoldDB" id="A0A4Y9F7P0"/>
<gene>
    <name evidence="9" type="primary">murJ</name>
    <name evidence="9" type="ORF">E4U03_02000</name>
</gene>
<feature type="transmembrane region" description="Helical" evidence="8">
    <location>
        <begin position="345"/>
        <end position="366"/>
    </location>
</feature>
<feature type="transmembrane region" description="Helical" evidence="8">
    <location>
        <begin position="299"/>
        <end position="317"/>
    </location>
</feature>
<evidence type="ECO:0000256" key="8">
    <source>
        <dbReference type="SAM" id="Phobius"/>
    </source>
</evidence>
<feature type="transmembrane region" description="Helical" evidence="8">
    <location>
        <begin position="124"/>
        <end position="146"/>
    </location>
</feature>
<accession>A0A4Y9F7P0</accession>
<keyword evidence="3 8" id="KW-0812">Transmembrane</keyword>
<dbReference type="GO" id="GO:0005886">
    <property type="term" value="C:plasma membrane"/>
    <property type="evidence" value="ECO:0007669"/>
    <property type="project" value="UniProtKB-SubCell"/>
</dbReference>
<proteinExistence type="predicted"/>
<evidence type="ECO:0000256" key="4">
    <source>
        <dbReference type="ARBA" id="ARBA00022960"/>
    </source>
</evidence>
<evidence type="ECO:0000256" key="2">
    <source>
        <dbReference type="ARBA" id="ARBA00022475"/>
    </source>
</evidence>
<reference evidence="9 10" key="1">
    <citation type="submission" date="2019-03" db="EMBL/GenBank/DDBJ databases">
        <title>Diversity of the mouse oral microbiome.</title>
        <authorList>
            <person name="Joseph S."/>
            <person name="Aduse-Opoku J."/>
            <person name="Curtis M."/>
            <person name="Wade W."/>
            <person name="Hashim A."/>
        </authorList>
    </citation>
    <scope>NUCLEOTIDE SEQUENCE [LARGE SCALE GENOMIC DNA]</scope>
    <source>
        <strain evidence="10">irhom_31</strain>
    </source>
</reference>
<feature type="transmembrane region" description="Helical" evidence="8">
    <location>
        <begin position="372"/>
        <end position="396"/>
    </location>
</feature>
<dbReference type="OrthoDB" id="9786339at2"/>
<dbReference type="GO" id="GO:0015648">
    <property type="term" value="F:lipid-linked peptidoglycan transporter activity"/>
    <property type="evidence" value="ECO:0007669"/>
    <property type="project" value="TreeGrafter"/>
</dbReference>
<name>A0A4Y9F7P0_9MICC</name>
<feature type="transmembrane region" description="Helical" evidence="8">
    <location>
        <begin position="434"/>
        <end position="454"/>
    </location>
</feature>
<feature type="transmembrane region" description="Helical" evidence="8">
    <location>
        <begin position="53"/>
        <end position="72"/>
    </location>
</feature>
<comment type="subcellular location">
    <subcellularLocation>
        <location evidence="1">Cell membrane</location>
        <topology evidence="1">Multi-pass membrane protein</topology>
    </subcellularLocation>
</comment>
<evidence type="ECO:0000256" key="7">
    <source>
        <dbReference type="ARBA" id="ARBA00023136"/>
    </source>
</evidence>
<keyword evidence="6 8" id="KW-1133">Transmembrane helix</keyword>
<evidence type="ECO:0000313" key="9">
    <source>
        <dbReference type="EMBL" id="TFU23895.1"/>
    </source>
</evidence>
<dbReference type="RefSeq" id="WP_135011313.1">
    <property type="nucleotide sequence ID" value="NZ_JADGLK010000004.1"/>
</dbReference>
<dbReference type="Pfam" id="PF03023">
    <property type="entry name" value="MurJ"/>
    <property type="match status" value="1"/>
</dbReference>
<feature type="transmembrane region" description="Helical" evidence="8">
    <location>
        <begin position="158"/>
        <end position="181"/>
    </location>
</feature>
<dbReference type="PRINTS" id="PR01806">
    <property type="entry name" value="VIRFACTRMVIN"/>
</dbReference>
<feature type="transmembrane region" description="Helical" evidence="8">
    <location>
        <begin position="21"/>
        <end position="41"/>
    </location>
</feature>
<dbReference type="STRING" id="85336.A7979_08830"/>
<dbReference type="NCBIfam" id="TIGR01695">
    <property type="entry name" value="murJ_mviN"/>
    <property type="match status" value="1"/>
</dbReference>
<feature type="transmembrane region" description="Helical" evidence="8">
    <location>
        <begin position="408"/>
        <end position="428"/>
    </location>
</feature>
<dbReference type="GO" id="GO:0008360">
    <property type="term" value="P:regulation of cell shape"/>
    <property type="evidence" value="ECO:0007669"/>
    <property type="project" value="UniProtKB-KW"/>
</dbReference>
<dbReference type="InterPro" id="IPR051050">
    <property type="entry name" value="Lipid_II_flippase_MurJ/MviN"/>
</dbReference>
<evidence type="ECO:0000256" key="6">
    <source>
        <dbReference type="ARBA" id="ARBA00022989"/>
    </source>
</evidence>
<dbReference type="GO" id="GO:0034204">
    <property type="term" value="P:lipid translocation"/>
    <property type="evidence" value="ECO:0007669"/>
    <property type="project" value="TreeGrafter"/>
</dbReference>
<sequence>MARSGALSSAIMAAGTLVSRVLGFVKTFLITVALGATTTVGDIFETANTLPNLIYVLVAGGIFNAVLVPQIIKAAKHDDGGSDYVSRLVTLAISGIAAVTAVVLPFSWPIIAVMGSKWTPEQQHFGWIFALWCLPQIFFYGLYTVLGQVLNARGAFGWYMWAPVLNNVVAIAALVVFIMAFGPQDVTTNPPFHNLESWTSAQTLVLAGSATLGVALQALILFIPLRKVGLKLRPKFGWRSIGLGTAANLAGWTLATGIISNLAFLYLAKVAAGVVGAREDFLAMGVQIPGVQALNYSSMLYSLPHGVIGLSIATVLFNRMSAASQDDDHTSVATTLSSGLRTASIATIFCAVALIVFAGPIGMIFGGGSQQAGAVIGQTIAVIALGGPFLTIAFMMGRVFYSQEDAKTPFYIQLFSAVVIMAMGFIASRLASQHIIYGLALTYALQNVLAVYLNHRVLARRLGDYGVRELVSTHARVSFASIGAGLAGAAALYLLGGYTFDGFAWASRGSAFITVLTGGVVMAIAYYAMLMLFRVRELDTLMNPIMAKIGMRRPTARHRG</sequence>
<organism evidence="9 10">
    <name type="scientific">Rothia nasimurium</name>
    <dbReference type="NCBI Taxonomy" id="85336"/>
    <lineage>
        <taxon>Bacteria</taxon>
        <taxon>Bacillati</taxon>
        <taxon>Actinomycetota</taxon>
        <taxon>Actinomycetes</taxon>
        <taxon>Micrococcales</taxon>
        <taxon>Micrococcaceae</taxon>
        <taxon>Rothia</taxon>
    </lineage>
</organism>
<evidence type="ECO:0000256" key="5">
    <source>
        <dbReference type="ARBA" id="ARBA00022984"/>
    </source>
</evidence>
<evidence type="ECO:0000256" key="1">
    <source>
        <dbReference type="ARBA" id="ARBA00004651"/>
    </source>
</evidence>
<keyword evidence="4" id="KW-0133">Cell shape</keyword>
<evidence type="ECO:0000256" key="3">
    <source>
        <dbReference type="ARBA" id="ARBA00022692"/>
    </source>
</evidence>
<dbReference type="GO" id="GO:0009252">
    <property type="term" value="P:peptidoglycan biosynthetic process"/>
    <property type="evidence" value="ECO:0007669"/>
    <property type="project" value="UniProtKB-KW"/>
</dbReference>
<feature type="transmembrane region" description="Helical" evidence="8">
    <location>
        <begin position="475"/>
        <end position="498"/>
    </location>
</feature>
<evidence type="ECO:0000313" key="10">
    <source>
        <dbReference type="Proteomes" id="UP000297951"/>
    </source>
</evidence>